<keyword evidence="7" id="KW-0915">Sodium</keyword>
<dbReference type="OrthoDB" id="377733at2759"/>
<keyword evidence="9" id="KW-0739">Sodium transport</keyword>
<keyword evidence="3" id="KW-0547">Nucleotide-binding</keyword>
<evidence type="ECO:0000256" key="6">
    <source>
        <dbReference type="ARBA" id="ARBA00022989"/>
    </source>
</evidence>
<evidence type="ECO:0000313" key="14">
    <source>
        <dbReference type="Proteomes" id="UP000435112"/>
    </source>
</evidence>
<comment type="caution">
    <text evidence="13">The sequence shown here is derived from an EMBL/GenBank/DDBJ whole genome shotgun (WGS) entry which is preliminary data.</text>
</comment>
<evidence type="ECO:0000256" key="3">
    <source>
        <dbReference type="ARBA" id="ARBA00022741"/>
    </source>
</evidence>
<keyword evidence="8" id="KW-0472">Membrane</keyword>
<evidence type="ECO:0000256" key="9">
    <source>
        <dbReference type="ARBA" id="ARBA00023201"/>
    </source>
</evidence>
<evidence type="ECO:0000256" key="12">
    <source>
        <dbReference type="ARBA" id="ARBA00067200"/>
    </source>
</evidence>
<evidence type="ECO:0000256" key="8">
    <source>
        <dbReference type="ARBA" id="ARBA00023136"/>
    </source>
</evidence>
<keyword evidence="2" id="KW-0812">Transmembrane</keyword>
<dbReference type="PANTHER" id="PTHR24092">
    <property type="entry name" value="PROBABLE PHOSPHOLIPID-TRANSPORTING ATPASE"/>
    <property type="match status" value="1"/>
</dbReference>
<keyword evidence="9" id="KW-0813">Transport</keyword>
<evidence type="ECO:0000256" key="2">
    <source>
        <dbReference type="ARBA" id="ARBA00022692"/>
    </source>
</evidence>
<evidence type="ECO:0000256" key="7">
    <source>
        <dbReference type="ARBA" id="ARBA00023053"/>
    </source>
</evidence>
<dbReference type="GO" id="GO:0045332">
    <property type="term" value="P:phospholipid translocation"/>
    <property type="evidence" value="ECO:0007669"/>
    <property type="project" value="TreeGrafter"/>
</dbReference>
<dbReference type="EMBL" id="QXFU01008767">
    <property type="protein sequence ID" value="KAE8955938.1"/>
    <property type="molecule type" value="Genomic_DNA"/>
</dbReference>
<dbReference type="Proteomes" id="UP000435112">
    <property type="component" value="Unassembled WGS sequence"/>
</dbReference>
<dbReference type="EC" id="7.2.2.3" evidence="10"/>
<gene>
    <name evidence="13" type="ORF">PR002_g31631</name>
</gene>
<reference evidence="13 14" key="1">
    <citation type="submission" date="2018-09" db="EMBL/GenBank/DDBJ databases">
        <title>Genomic investigation of the strawberry pathogen Phytophthora fragariae indicates pathogenicity is determined by transcriptional variation in three key races.</title>
        <authorList>
            <person name="Adams T.M."/>
            <person name="Armitage A.D."/>
            <person name="Sobczyk M.K."/>
            <person name="Bates H.J."/>
            <person name="Dunwell J.M."/>
            <person name="Nellist C.F."/>
            <person name="Harrison R.J."/>
        </authorList>
    </citation>
    <scope>NUCLEOTIDE SEQUENCE [LARGE SCALE GENOMIC DNA]</scope>
    <source>
        <strain evidence="13 14">SCRP324</strain>
    </source>
</reference>
<dbReference type="GO" id="GO:0008554">
    <property type="term" value="F:P-type sodium transporter activity"/>
    <property type="evidence" value="ECO:0007669"/>
    <property type="project" value="UniProtKB-EC"/>
</dbReference>
<dbReference type="AlphaFoldDB" id="A0A6A3GPW0"/>
<evidence type="ECO:0000256" key="1">
    <source>
        <dbReference type="ARBA" id="ARBA00004141"/>
    </source>
</evidence>
<evidence type="ECO:0000256" key="5">
    <source>
        <dbReference type="ARBA" id="ARBA00022967"/>
    </source>
</evidence>
<evidence type="ECO:0000256" key="4">
    <source>
        <dbReference type="ARBA" id="ARBA00022840"/>
    </source>
</evidence>
<dbReference type="GO" id="GO:0005524">
    <property type="term" value="F:ATP binding"/>
    <property type="evidence" value="ECO:0007669"/>
    <property type="project" value="UniProtKB-KW"/>
</dbReference>
<organism evidence="13 14">
    <name type="scientific">Phytophthora rubi</name>
    <dbReference type="NCBI Taxonomy" id="129364"/>
    <lineage>
        <taxon>Eukaryota</taxon>
        <taxon>Sar</taxon>
        <taxon>Stramenopiles</taxon>
        <taxon>Oomycota</taxon>
        <taxon>Peronosporomycetes</taxon>
        <taxon>Peronosporales</taxon>
        <taxon>Peronosporaceae</taxon>
        <taxon>Phytophthora</taxon>
    </lineage>
</organism>
<dbReference type="PANTHER" id="PTHR24092:SF150">
    <property type="entry name" value="PHOSPHOLIPID-TRANSPORTING ATPASE"/>
    <property type="match status" value="1"/>
</dbReference>
<comment type="subcellular location">
    <subcellularLocation>
        <location evidence="1">Membrane</location>
        <topology evidence="1">Multi-pass membrane protein</topology>
    </subcellularLocation>
</comment>
<protein>
    <recommendedName>
        <fullName evidence="12">P-type sodium-transporting ATPase4</fullName>
        <ecNumber evidence="10">7.2.2.3</ecNumber>
    </recommendedName>
</protein>
<dbReference type="GO" id="GO:0140326">
    <property type="term" value="F:ATPase-coupled intramembrane lipid transporter activity"/>
    <property type="evidence" value="ECO:0007669"/>
    <property type="project" value="TreeGrafter"/>
</dbReference>
<keyword evidence="4" id="KW-0067">ATP-binding</keyword>
<sequence>MVYERTHAVVRTSELDEEPGQVEYVFSDKTGTLTCNVILLQISLSRVAISK</sequence>
<evidence type="ECO:0000313" key="13">
    <source>
        <dbReference type="EMBL" id="KAE8955938.1"/>
    </source>
</evidence>
<evidence type="ECO:0000256" key="11">
    <source>
        <dbReference type="ARBA" id="ARBA00049499"/>
    </source>
</evidence>
<dbReference type="FunFam" id="3.40.50.1000:FF:000001">
    <property type="entry name" value="Phospholipid-transporting ATPase IC"/>
    <property type="match status" value="1"/>
</dbReference>
<keyword evidence="6" id="KW-1133">Transmembrane helix</keyword>
<name>A0A6A3GPW0_9STRA</name>
<keyword evidence="5" id="KW-1278">Translocase</keyword>
<evidence type="ECO:0000256" key="10">
    <source>
        <dbReference type="ARBA" id="ARBA00035029"/>
    </source>
</evidence>
<dbReference type="GO" id="GO:0005886">
    <property type="term" value="C:plasma membrane"/>
    <property type="evidence" value="ECO:0007669"/>
    <property type="project" value="TreeGrafter"/>
</dbReference>
<accession>A0A6A3GPW0</accession>
<comment type="catalytic activity">
    <reaction evidence="11">
        <text>Na(+)(in) + ATP + H2O = Na(+)(out) + ADP + phosphate + H(+)</text>
        <dbReference type="Rhea" id="RHEA:14633"/>
        <dbReference type="ChEBI" id="CHEBI:15377"/>
        <dbReference type="ChEBI" id="CHEBI:15378"/>
        <dbReference type="ChEBI" id="CHEBI:29101"/>
        <dbReference type="ChEBI" id="CHEBI:30616"/>
        <dbReference type="ChEBI" id="CHEBI:43474"/>
        <dbReference type="ChEBI" id="CHEBI:456216"/>
        <dbReference type="EC" id="7.2.2.3"/>
    </reaction>
    <physiologicalReaction direction="left-to-right" evidence="11">
        <dbReference type="Rhea" id="RHEA:14634"/>
    </physiologicalReaction>
</comment>
<keyword evidence="9" id="KW-0406">Ion transport</keyword>
<proteinExistence type="predicted"/>